<evidence type="ECO:0000256" key="7">
    <source>
        <dbReference type="ARBA" id="ARBA00022833"/>
    </source>
</evidence>
<reference evidence="14" key="1">
    <citation type="submission" date="2022-02" db="EMBL/GenBank/DDBJ databases">
        <title>Atlantic sturgeon de novo genome assembly.</title>
        <authorList>
            <person name="Stock M."/>
            <person name="Klopp C."/>
            <person name="Guiguen Y."/>
            <person name="Cabau C."/>
            <person name="Parinello H."/>
            <person name="Santidrian Yebra-Pimentel E."/>
            <person name="Kuhl H."/>
            <person name="Dirks R.P."/>
            <person name="Guessner J."/>
            <person name="Wuertz S."/>
            <person name="Du K."/>
            <person name="Schartl M."/>
        </authorList>
    </citation>
    <scope>NUCLEOTIDE SEQUENCE</scope>
    <source>
        <strain evidence="14">STURGEONOMICS-FGT-2020</strain>
        <tissue evidence="14">Whole blood</tissue>
    </source>
</reference>
<dbReference type="SUPFAM" id="SSF90229">
    <property type="entry name" value="CCCH zinc finger"/>
    <property type="match status" value="2"/>
</dbReference>
<feature type="zinc finger region" description="C3H1-type" evidence="10">
    <location>
        <begin position="35"/>
        <end position="59"/>
    </location>
</feature>
<evidence type="ECO:0000256" key="11">
    <source>
        <dbReference type="RuleBase" id="RU369008"/>
    </source>
</evidence>
<dbReference type="PANTHER" id="PTHR23102:SF27">
    <property type="entry name" value="CLEAVAGE AND POLYADENYLATION SPECIFICITY FACTOR SUBUNIT 4"/>
    <property type="match status" value="1"/>
</dbReference>
<evidence type="ECO:0000256" key="3">
    <source>
        <dbReference type="ARBA" id="ARBA00022664"/>
    </source>
</evidence>
<feature type="domain" description="C3H1-type" evidence="12">
    <location>
        <begin position="62"/>
        <end position="89"/>
    </location>
</feature>
<comment type="subunit">
    <text evidence="11">Component of the cleavage and polyadenylation specificity factor (CPSF) complex.</text>
</comment>
<keyword evidence="7 10" id="KW-0862">Zinc</keyword>
<dbReference type="SUPFAM" id="SSF57756">
    <property type="entry name" value="Retrovirus zinc finger-like domains"/>
    <property type="match status" value="1"/>
</dbReference>
<keyword evidence="4 10" id="KW-0479">Metal-binding</keyword>
<feature type="zinc finger region" description="C3H1-type" evidence="10">
    <location>
        <begin position="90"/>
        <end position="117"/>
    </location>
</feature>
<gene>
    <name evidence="14" type="ORF">AOXY_G15638</name>
</gene>
<evidence type="ECO:0000256" key="2">
    <source>
        <dbReference type="ARBA" id="ARBA00016264"/>
    </source>
</evidence>
<keyword evidence="3 11" id="KW-0507">mRNA processing</keyword>
<dbReference type="Pfam" id="PF00642">
    <property type="entry name" value="zf-CCCH"/>
    <property type="match status" value="2"/>
</dbReference>
<comment type="caution">
    <text evidence="14">The sequence shown here is derived from an EMBL/GenBank/DDBJ whole genome shotgun (WGS) entry which is preliminary data.</text>
</comment>
<proteinExistence type="inferred from homology"/>
<feature type="zinc finger region" description="C3H1-type" evidence="10">
    <location>
        <begin position="62"/>
        <end position="89"/>
    </location>
</feature>
<accession>A0AAD8D5U3</accession>
<dbReference type="GO" id="GO:0008270">
    <property type="term" value="F:zinc ion binding"/>
    <property type="evidence" value="ECO:0007669"/>
    <property type="project" value="UniProtKB-KW"/>
</dbReference>
<feature type="domain" description="C3H1-type" evidence="12">
    <location>
        <begin position="143"/>
        <end position="169"/>
    </location>
</feature>
<sequence length="274" mass="31114">MQDLIAGVQKIRFDLEVDVLMQKGARPLPFPGMDKSGSAVCEFFSRGLCKRGAMCPFRHLRGEKSIVCKHWLRGLCKKGDQCEFLHEYDMSRMPECFFYSKFSECSNKECPFLHIDPASKVKDCPWYDRGFCKHGPLCKHRHTRRVICPNYSVGFCPKGAHCKFVHPKADLPTCPSEQHKHSSQPTELAPAPVMIDMALLARHQNLLLQEITPFPHLSTTMSIVHYQLSRLQEAGTSTRGSARPIHLVTCYKCGEKGHYANKCGRRQLGLLAEH</sequence>
<evidence type="ECO:0000256" key="4">
    <source>
        <dbReference type="ARBA" id="ARBA00022723"/>
    </source>
</evidence>
<dbReference type="InterPro" id="IPR001878">
    <property type="entry name" value="Znf_CCHC"/>
</dbReference>
<dbReference type="GO" id="GO:0003723">
    <property type="term" value="F:RNA binding"/>
    <property type="evidence" value="ECO:0007669"/>
    <property type="project" value="UniProtKB-UniRule"/>
</dbReference>
<comment type="function">
    <text evidence="11">Component of the cleavage and polyadenylation specificity factor (CPSF) complex that play a key role in pre-mRNA 3'-end formation, recognizing the AAUAAA signal sequence and interacting with poly(A) polymerase and other factors to bring about cleavage and poly(A) addition. CPSF4 binds RNA polymers with a preference for poly(U).</text>
</comment>
<evidence type="ECO:0000313" key="15">
    <source>
        <dbReference type="Proteomes" id="UP001230051"/>
    </source>
</evidence>
<protein>
    <recommendedName>
        <fullName evidence="2 11">Cleavage and polyadenylation specificity factor subunit 4</fullName>
        <shortName evidence="11">CPSF 30 kDa subunit</shortName>
    </recommendedName>
    <alternativeName>
        <fullName evidence="11">Cleavage and polyadenylation specificity factor 30 kDa subunit</fullName>
    </alternativeName>
</protein>
<comment type="similarity">
    <text evidence="11">Belongs to the CPSF4/YTH1 family.</text>
</comment>
<comment type="subcellular location">
    <subcellularLocation>
        <location evidence="1 11">Nucleus</location>
    </subcellularLocation>
</comment>
<dbReference type="Gene3D" id="4.10.1000.10">
    <property type="entry name" value="Zinc finger, CCCH-type"/>
    <property type="match status" value="3"/>
</dbReference>
<dbReference type="InterPro" id="IPR036855">
    <property type="entry name" value="Znf_CCCH_sf"/>
</dbReference>
<keyword evidence="15" id="KW-1185">Reference proteome</keyword>
<dbReference type="Pfam" id="PF18345">
    <property type="entry name" value="zf_CCCH_4"/>
    <property type="match status" value="1"/>
</dbReference>
<keyword evidence="9 11" id="KW-0539">Nucleus</keyword>
<feature type="zinc finger region" description="C3H1-type" evidence="10">
    <location>
        <begin position="118"/>
        <end position="142"/>
    </location>
</feature>
<feature type="domain" description="C3H1-type" evidence="12">
    <location>
        <begin position="90"/>
        <end position="117"/>
    </location>
</feature>
<keyword evidence="5 11" id="KW-0677">Repeat</keyword>
<dbReference type="AlphaFoldDB" id="A0AAD8D5U3"/>
<dbReference type="InterPro" id="IPR036875">
    <property type="entry name" value="Znf_CCHC_sf"/>
</dbReference>
<dbReference type="FunFam" id="4.10.1000.10:FF:000005">
    <property type="entry name" value="cleavage and polyadenylation specificity factor subunit 4"/>
    <property type="match status" value="1"/>
</dbReference>
<dbReference type="GO" id="GO:0031124">
    <property type="term" value="P:mRNA 3'-end processing"/>
    <property type="evidence" value="ECO:0007669"/>
    <property type="project" value="UniProtKB-UniRule"/>
</dbReference>
<dbReference type="InterPro" id="IPR045348">
    <property type="entry name" value="CPSF4/Yth1"/>
</dbReference>
<name>A0AAD8D5U3_ACIOX</name>
<feature type="domain" description="C3H1-type" evidence="12">
    <location>
        <begin position="118"/>
        <end position="142"/>
    </location>
</feature>
<evidence type="ECO:0000256" key="10">
    <source>
        <dbReference type="PROSITE-ProRule" id="PRU00723"/>
    </source>
</evidence>
<dbReference type="Pfam" id="PF00098">
    <property type="entry name" value="zf-CCHC"/>
    <property type="match status" value="1"/>
</dbReference>
<evidence type="ECO:0000256" key="5">
    <source>
        <dbReference type="ARBA" id="ARBA00022737"/>
    </source>
</evidence>
<evidence type="ECO:0000256" key="8">
    <source>
        <dbReference type="ARBA" id="ARBA00022884"/>
    </source>
</evidence>
<organism evidence="14 15">
    <name type="scientific">Acipenser oxyrinchus oxyrinchus</name>
    <dbReference type="NCBI Taxonomy" id="40147"/>
    <lineage>
        <taxon>Eukaryota</taxon>
        <taxon>Metazoa</taxon>
        <taxon>Chordata</taxon>
        <taxon>Craniata</taxon>
        <taxon>Vertebrata</taxon>
        <taxon>Euteleostomi</taxon>
        <taxon>Actinopterygii</taxon>
        <taxon>Chondrostei</taxon>
        <taxon>Acipenseriformes</taxon>
        <taxon>Acipenseridae</taxon>
        <taxon>Acipenser</taxon>
    </lineage>
</organism>
<keyword evidence="6 10" id="KW-0863">Zinc-finger</keyword>
<keyword evidence="8 11" id="KW-0694">RNA-binding</keyword>
<dbReference type="SMART" id="SM00356">
    <property type="entry name" value="ZnF_C3H1"/>
    <property type="match status" value="5"/>
</dbReference>
<evidence type="ECO:0000259" key="12">
    <source>
        <dbReference type="PROSITE" id="PS50103"/>
    </source>
</evidence>
<evidence type="ECO:0000256" key="6">
    <source>
        <dbReference type="ARBA" id="ARBA00022771"/>
    </source>
</evidence>
<dbReference type="Proteomes" id="UP001230051">
    <property type="component" value="Unassembled WGS sequence"/>
</dbReference>
<dbReference type="PANTHER" id="PTHR23102">
    <property type="entry name" value="CLEAVAGE AND POLYADENYLATION SPECIFICITY FACTOR SUBUNIT 4-RELATED"/>
    <property type="match status" value="1"/>
</dbReference>
<feature type="domain" description="CCHC-type" evidence="13">
    <location>
        <begin position="250"/>
        <end position="263"/>
    </location>
</feature>
<dbReference type="GO" id="GO:0005847">
    <property type="term" value="C:mRNA cleavage and polyadenylation specificity factor complex"/>
    <property type="evidence" value="ECO:0007669"/>
    <property type="project" value="UniProtKB-UniRule"/>
</dbReference>
<feature type="domain" description="C3H1-type" evidence="12">
    <location>
        <begin position="35"/>
        <end position="59"/>
    </location>
</feature>
<evidence type="ECO:0000313" key="14">
    <source>
        <dbReference type="EMBL" id="KAK1163748.1"/>
    </source>
</evidence>
<dbReference type="PROSITE" id="PS50158">
    <property type="entry name" value="ZF_CCHC"/>
    <property type="match status" value="1"/>
</dbReference>
<dbReference type="Pfam" id="PF14608">
    <property type="entry name" value="zf-CCCH_2"/>
    <property type="match status" value="1"/>
</dbReference>
<dbReference type="EMBL" id="JAGXEW010000014">
    <property type="protein sequence ID" value="KAK1163748.1"/>
    <property type="molecule type" value="Genomic_DNA"/>
</dbReference>
<evidence type="ECO:0000256" key="1">
    <source>
        <dbReference type="ARBA" id="ARBA00004123"/>
    </source>
</evidence>
<feature type="zinc finger region" description="C3H1-type" evidence="10">
    <location>
        <begin position="143"/>
        <end position="169"/>
    </location>
</feature>
<dbReference type="PROSITE" id="PS50103">
    <property type="entry name" value="ZF_C3H1"/>
    <property type="match status" value="5"/>
</dbReference>
<evidence type="ECO:0000256" key="9">
    <source>
        <dbReference type="ARBA" id="ARBA00023242"/>
    </source>
</evidence>
<dbReference type="Gene3D" id="4.10.60.10">
    <property type="entry name" value="Zinc finger, CCHC-type"/>
    <property type="match status" value="1"/>
</dbReference>
<dbReference type="InterPro" id="IPR000571">
    <property type="entry name" value="Znf_CCCH"/>
</dbReference>
<evidence type="ECO:0000259" key="13">
    <source>
        <dbReference type="PROSITE" id="PS50158"/>
    </source>
</evidence>